<dbReference type="Proteomes" id="UP000009168">
    <property type="component" value="Unassembled WGS sequence"/>
</dbReference>
<accession>Q23R83</accession>
<evidence type="ECO:0000313" key="2">
    <source>
        <dbReference type="Proteomes" id="UP000009168"/>
    </source>
</evidence>
<dbReference type="AlphaFoldDB" id="Q23R83"/>
<name>Q23R83_TETTS</name>
<dbReference type="InParanoid" id="Q23R83"/>
<gene>
    <name evidence="1" type="ORF">TTHERM_00390050</name>
</gene>
<keyword evidence="2" id="KW-1185">Reference proteome</keyword>
<proteinExistence type="predicted"/>
<organism evidence="1 2">
    <name type="scientific">Tetrahymena thermophila (strain SB210)</name>
    <dbReference type="NCBI Taxonomy" id="312017"/>
    <lineage>
        <taxon>Eukaryota</taxon>
        <taxon>Sar</taxon>
        <taxon>Alveolata</taxon>
        <taxon>Ciliophora</taxon>
        <taxon>Intramacronucleata</taxon>
        <taxon>Oligohymenophorea</taxon>
        <taxon>Hymenostomatida</taxon>
        <taxon>Tetrahymenina</taxon>
        <taxon>Tetrahymenidae</taxon>
        <taxon>Tetrahymena</taxon>
    </lineage>
</organism>
<dbReference type="KEGG" id="tet:TTHERM_00390050"/>
<dbReference type="RefSeq" id="XP_001019410.3">
    <property type="nucleotide sequence ID" value="XM_001019410.3"/>
</dbReference>
<dbReference type="HOGENOM" id="CLU_889923_0_0_1"/>
<dbReference type="GeneID" id="7834833"/>
<dbReference type="EMBL" id="GG662644">
    <property type="protein sequence ID" value="EAR99165.3"/>
    <property type="molecule type" value="Genomic_DNA"/>
</dbReference>
<reference evidence="2" key="1">
    <citation type="journal article" date="2006" name="PLoS Biol.">
        <title>Macronuclear genome sequence of the ciliate Tetrahymena thermophila, a model eukaryote.</title>
        <authorList>
            <person name="Eisen J.A."/>
            <person name="Coyne R.S."/>
            <person name="Wu M."/>
            <person name="Wu D."/>
            <person name="Thiagarajan M."/>
            <person name="Wortman J.R."/>
            <person name="Badger J.H."/>
            <person name="Ren Q."/>
            <person name="Amedeo P."/>
            <person name="Jones K.M."/>
            <person name="Tallon L.J."/>
            <person name="Delcher A.L."/>
            <person name="Salzberg S.L."/>
            <person name="Silva J.C."/>
            <person name="Haas B.J."/>
            <person name="Majoros W.H."/>
            <person name="Farzad M."/>
            <person name="Carlton J.M."/>
            <person name="Smith R.K. Jr."/>
            <person name="Garg J."/>
            <person name="Pearlman R.E."/>
            <person name="Karrer K.M."/>
            <person name="Sun L."/>
            <person name="Manning G."/>
            <person name="Elde N.C."/>
            <person name="Turkewitz A.P."/>
            <person name="Asai D.J."/>
            <person name="Wilkes D.E."/>
            <person name="Wang Y."/>
            <person name="Cai H."/>
            <person name="Collins K."/>
            <person name="Stewart B.A."/>
            <person name="Lee S.R."/>
            <person name="Wilamowska K."/>
            <person name="Weinberg Z."/>
            <person name="Ruzzo W.L."/>
            <person name="Wloga D."/>
            <person name="Gaertig J."/>
            <person name="Frankel J."/>
            <person name="Tsao C.-C."/>
            <person name="Gorovsky M.A."/>
            <person name="Keeling P.J."/>
            <person name="Waller R.F."/>
            <person name="Patron N.J."/>
            <person name="Cherry J.M."/>
            <person name="Stover N.A."/>
            <person name="Krieger C.J."/>
            <person name="del Toro C."/>
            <person name="Ryder H.F."/>
            <person name="Williamson S.C."/>
            <person name="Barbeau R.A."/>
            <person name="Hamilton E.P."/>
            <person name="Orias E."/>
        </authorList>
    </citation>
    <scope>NUCLEOTIDE SEQUENCE [LARGE SCALE GENOMIC DNA]</scope>
    <source>
        <strain evidence="2">SB210</strain>
    </source>
</reference>
<protein>
    <submittedName>
        <fullName evidence="1">Uncharacterized protein</fullName>
    </submittedName>
</protein>
<evidence type="ECO:0000313" key="1">
    <source>
        <dbReference type="EMBL" id="EAR99165.3"/>
    </source>
</evidence>
<sequence length="540" mass="64010">MEFQGFSYKCETNLHENQNNISCTGQSYCEENYISTNNYASSFYRQDNEYIQPKQKIDVQPQCQNIQNEDGQLQFYESYRINQGLPIQKGSQTNFCQQLDSQTHLLCINEQNQLSQSQICGSLTFANESENFYQQQQQEQQMLQFVPQNQHLWIENSQIDEESCEHESNFENFKQTSTDQNEQNKNSQQIVVCKKNKFSFTDVLYETQQLNYRENYYLIGDLFINVNMYLDGAKKNRRDRSSIWNQIRPVTCIQVNQAGYFSIVVDDTQGALEDFDRVISVLDKQQHGHAHQQAQWLISYKQYLNNLDKARKKIYDEYSYNTQLIQQKLAENTIKSLQMAEDILQKYYAGENDYVIYSYRRTNHNNLTQTLYKGGMSKAMQKLIYITEDNFRNDTLRYGMLELFNFEGYESVNYSYIFGQSGKIQGKKEYKNFTLFTVDDLEIELDMEEMAYELSKISLSAGGTWFSDQLRVYKFTVTPYKLFQLSIMRKDLSNLYGEEFYKNTEYYQNSKSFISKYYDQNNQNSKKILRNKIILKNQNS</sequence>